<sequence>MTSPQRTGHRRILGVAALLVAAFLCGALAFVALRGQPTRAADFGTVPTTKVSSSDPTRAAPAQDSPPSWSTTAPADSVPSGPADPSPPKELSVPRLGLRAPVDPVGVADDGLTEVPPDPDRVGWYRFSPAPGSPEGSSVVVGHVDAEGRGLGVLNGLNEVRQGDRVVIGRRDGSVVAYRVVARRTVGKEDLAESGAFRRDGRPVLTLITCAGPYLPDNGGYQNNLVVTAVEASE</sequence>
<dbReference type="GO" id="GO:0016787">
    <property type="term" value="F:hydrolase activity"/>
    <property type="evidence" value="ECO:0007669"/>
    <property type="project" value="UniProtKB-KW"/>
</dbReference>
<protein>
    <recommendedName>
        <fullName evidence="5">Class F sortase</fullName>
    </recommendedName>
</protein>
<dbReference type="AlphaFoldDB" id="A0AAV4KIC3"/>
<dbReference type="Pfam" id="PF04203">
    <property type="entry name" value="Sortase"/>
    <property type="match status" value="1"/>
</dbReference>
<feature type="compositionally biased region" description="Polar residues" evidence="2">
    <location>
        <begin position="65"/>
        <end position="74"/>
    </location>
</feature>
<feature type="region of interest" description="Disordered" evidence="2">
    <location>
        <begin position="41"/>
        <end position="94"/>
    </location>
</feature>
<organism evidence="3 4">
    <name type="scientific">Streptomyces cinereoruber</name>
    <dbReference type="NCBI Taxonomy" id="67260"/>
    <lineage>
        <taxon>Bacteria</taxon>
        <taxon>Bacillati</taxon>
        <taxon>Actinomycetota</taxon>
        <taxon>Actinomycetes</taxon>
        <taxon>Kitasatosporales</taxon>
        <taxon>Streptomycetaceae</taxon>
        <taxon>Streptomyces</taxon>
    </lineage>
</organism>
<dbReference type="SUPFAM" id="SSF63817">
    <property type="entry name" value="Sortase"/>
    <property type="match status" value="1"/>
</dbReference>
<dbReference type="EMBL" id="BMSJ01000003">
    <property type="protein sequence ID" value="GGR19726.1"/>
    <property type="molecule type" value="Genomic_DNA"/>
</dbReference>
<evidence type="ECO:0000313" key="4">
    <source>
        <dbReference type="Proteomes" id="UP000642014"/>
    </source>
</evidence>
<accession>A0AAV4KIC3</accession>
<gene>
    <name evidence="3" type="ORF">GCM10010497_22330</name>
</gene>
<dbReference type="GeneID" id="95458854"/>
<evidence type="ECO:0000256" key="2">
    <source>
        <dbReference type="SAM" id="MobiDB-lite"/>
    </source>
</evidence>
<dbReference type="CDD" id="cd05829">
    <property type="entry name" value="Sortase_F"/>
    <property type="match status" value="1"/>
</dbReference>
<dbReference type="RefSeq" id="WP_234363873.1">
    <property type="nucleotide sequence ID" value="NZ_CP023693.1"/>
</dbReference>
<comment type="caution">
    <text evidence="3">The sequence shown here is derived from an EMBL/GenBank/DDBJ whole genome shotgun (WGS) entry which is preliminary data.</text>
</comment>
<keyword evidence="1" id="KW-0378">Hydrolase</keyword>
<reference evidence="3 4" key="1">
    <citation type="journal article" date="2014" name="Int. J. Syst. Evol. Microbiol.">
        <title>Complete genome sequence of Corynebacterium casei LMG S-19264T (=DSM 44701T), isolated from a smear-ripened cheese.</title>
        <authorList>
            <consortium name="US DOE Joint Genome Institute (JGI-PGF)"/>
            <person name="Walter F."/>
            <person name="Albersmeier A."/>
            <person name="Kalinowski J."/>
            <person name="Ruckert C."/>
        </authorList>
    </citation>
    <scope>NUCLEOTIDE SEQUENCE [LARGE SCALE GENOMIC DNA]</scope>
    <source>
        <strain evidence="3 4">JCM 4205</strain>
    </source>
</reference>
<name>A0AAV4KIC3_9ACTN</name>
<evidence type="ECO:0000313" key="3">
    <source>
        <dbReference type="EMBL" id="GGR19726.1"/>
    </source>
</evidence>
<dbReference type="Proteomes" id="UP000642014">
    <property type="component" value="Unassembled WGS sequence"/>
</dbReference>
<proteinExistence type="predicted"/>
<evidence type="ECO:0000256" key="1">
    <source>
        <dbReference type="ARBA" id="ARBA00022801"/>
    </source>
</evidence>
<evidence type="ECO:0008006" key="5">
    <source>
        <dbReference type="Google" id="ProtNLM"/>
    </source>
</evidence>
<dbReference type="InterPro" id="IPR023365">
    <property type="entry name" value="Sortase_dom-sf"/>
</dbReference>
<feature type="compositionally biased region" description="Polar residues" evidence="2">
    <location>
        <begin position="46"/>
        <end position="56"/>
    </location>
</feature>
<dbReference type="InterPro" id="IPR005754">
    <property type="entry name" value="Sortase"/>
</dbReference>
<dbReference type="Gene3D" id="2.40.260.10">
    <property type="entry name" value="Sortase"/>
    <property type="match status" value="1"/>
</dbReference>
<dbReference type="InterPro" id="IPR042001">
    <property type="entry name" value="Sortase_F"/>
</dbReference>